<dbReference type="OrthoDB" id="421671at2759"/>
<feature type="transmembrane region" description="Helical" evidence="1">
    <location>
        <begin position="6"/>
        <end position="27"/>
    </location>
</feature>
<protein>
    <submittedName>
        <fullName evidence="2">Uncharacterized protein</fullName>
    </submittedName>
</protein>
<proteinExistence type="predicted"/>
<accession>A0A0L0HGA1</accession>
<dbReference type="VEuPathDB" id="FungiDB:SPPG_04823"/>
<keyword evidence="1" id="KW-0472">Membrane</keyword>
<gene>
    <name evidence="2" type="ORF">SPPG_04823</name>
</gene>
<evidence type="ECO:0000256" key="1">
    <source>
        <dbReference type="SAM" id="Phobius"/>
    </source>
</evidence>
<dbReference type="eggNOG" id="ENOG502SWK6">
    <property type="taxonomic scope" value="Eukaryota"/>
</dbReference>
<dbReference type="InParanoid" id="A0A0L0HGA1"/>
<dbReference type="EMBL" id="KQ257456">
    <property type="protein sequence ID" value="KND00511.1"/>
    <property type="molecule type" value="Genomic_DNA"/>
</dbReference>
<dbReference type="RefSeq" id="XP_016608550.1">
    <property type="nucleotide sequence ID" value="XM_016753061.1"/>
</dbReference>
<keyword evidence="1" id="KW-1133">Transmembrane helix</keyword>
<keyword evidence="1" id="KW-0812">Transmembrane</keyword>
<evidence type="ECO:0000313" key="3">
    <source>
        <dbReference type="Proteomes" id="UP000053201"/>
    </source>
</evidence>
<sequence>MLNSTAVQILKGVGVAALTCLSGYYLLTRTRHGRRVSRAGLLYILYSLPDQIKPDTPFPQRVQPHGPLEKVTDGLWIVTGIVPGSNMPRIMPVYRPPNSTSLLLYSVLCADESTMAEIDALGTVTHIYIPCSWHTIDAAAYKTRYPNAKLIAPRASLPRIKDKVKAEVQAAEDLFPAWTHSDDVTPVGHGTMEQCVRLVAPQGVSSEFDEVELLITLPNSTKTAPRHALLLNDLLQSGGGDTLKFQTIGLVLMVDRVKAVRDWFSTLMEDVVRKRNVEILTRSHGKPIIGSTTIERQLRIALGSL</sequence>
<organism evidence="2 3">
    <name type="scientific">Spizellomyces punctatus (strain DAOM BR117)</name>
    <dbReference type="NCBI Taxonomy" id="645134"/>
    <lineage>
        <taxon>Eukaryota</taxon>
        <taxon>Fungi</taxon>
        <taxon>Fungi incertae sedis</taxon>
        <taxon>Chytridiomycota</taxon>
        <taxon>Chytridiomycota incertae sedis</taxon>
        <taxon>Chytridiomycetes</taxon>
        <taxon>Spizellomycetales</taxon>
        <taxon>Spizellomycetaceae</taxon>
        <taxon>Spizellomyces</taxon>
    </lineage>
</organism>
<evidence type="ECO:0000313" key="2">
    <source>
        <dbReference type="EMBL" id="KND00511.1"/>
    </source>
</evidence>
<dbReference type="Proteomes" id="UP000053201">
    <property type="component" value="Unassembled WGS sequence"/>
</dbReference>
<dbReference type="AlphaFoldDB" id="A0A0L0HGA1"/>
<dbReference type="GeneID" id="27688253"/>
<reference evidence="2 3" key="1">
    <citation type="submission" date="2009-08" db="EMBL/GenBank/DDBJ databases">
        <title>The Genome Sequence of Spizellomyces punctatus strain DAOM BR117.</title>
        <authorList>
            <consortium name="The Broad Institute Genome Sequencing Platform"/>
            <person name="Russ C."/>
            <person name="Cuomo C."/>
            <person name="Shea T."/>
            <person name="Young S.K."/>
            <person name="Zeng Q."/>
            <person name="Koehrsen M."/>
            <person name="Haas B."/>
            <person name="Borodovsky M."/>
            <person name="Guigo R."/>
            <person name="Alvarado L."/>
            <person name="Berlin A."/>
            <person name="Bochicchio J."/>
            <person name="Borenstein D."/>
            <person name="Chapman S."/>
            <person name="Chen Z."/>
            <person name="Engels R."/>
            <person name="Freedman E."/>
            <person name="Gellesch M."/>
            <person name="Goldberg J."/>
            <person name="Griggs A."/>
            <person name="Gujja S."/>
            <person name="Heiman D."/>
            <person name="Hepburn T."/>
            <person name="Howarth C."/>
            <person name="Jen D."/>
            <person name="Larson L."/>
            <person name="Lewis B."/>
            <person name="Mehta T."/>
            <person name="Park D."/>
            <person name="Pearson M."/>
            <person name="Roberts A."/>
            <person name="Saif S."/>
            <person name="Shenoy N."/>
            <person name="Sisk P."/>
            <person name="Stolte C."/>
            <person name="Sykes S."/>
            <person name="Thomson T."/>
            <person name="Walk T."/>
            <person name="White J."/>
            <person name="Yandava C."/>
            <person name="Burger G."/>
            <person name="Gray M.W."/>
            <person name="Holland P.W.H."/>
            <person name="King N."/>
            <person name="Lang F.B.F."/>
            <person name="Roger A.J."/>
            <person name="Ruiz-Trillo I."/>
            <person name="Lander E."/>
            <person name="Nusbaum C."/>
        </authorList>
    </citation>
    <scope>NUCLEOTIDE SEQUENCE [LARGE SCALE GENOMIC DNA]</scope>
    <source>
        <strain evidence="2 3">DAOM BR117</strain>
    </source>
</reference>
<name>A0A0L0HGA1_SPIPD</name>
<keyword evidence="3" id="KW-1185">Reference proteome</keyword>